<comment type="caution">
    <text evidence="6">The sequence shown here is derived from an EMBL/GenBank/DDBJ whole genome shotgun (WGS) entry which is preliminary data.</text>
</comment>
<evidence type="ECO:0000256" key="2">
    <source>
        <dbReference type="ARBA" id="ARBA00008018"/>
    </source>
</evidence>
<dbReference type="Proteomes" id="UP000593576">
    <property type="component" value="Unassembled WGS sequence"/>
</dbReference>
<keyword evidence="3" id="KW-0539">Nucleus</keyword>
<dbReference type="Pfam" id="PF01918">
    <property type="entry name" value="Alba"/>
    <property type="match status" value="1"/>
</dbReference>
<name>A0A7J9KUG2_GOSSC</name>
<dbReference type="SUPFAM" id="SSF82704">
    <property type="entry name" value="AlbA-like"/>
    <property type="match status" value="1"/>
</dbReference>
<dbReference type="PANTHER" id="PTHR13516:SF18">
    <property type="entry name" value="DNA_RNA-BINDING PROTEIN ALBA-LIKE DOMAIN-CONTAINING PROTEIN"/>
    <property type="match status" value="1"/>
</dbReference>
<keyword evidence="7" id="KW-1185">Reference proteome</keyword>
<dbReference type="EMBL" id="JABFAF010000002">
    <property type="protein sequence ID" value="MBA0850044.1"/>
    <property type="molecule type" value="Genomic_DNA"/>
</dbReference>
<dbReference type="InterPro" id="IPR002775">
    <property type="entry name" value="DNA/RNA-bd_Alba-like"/>
</dbReference>
<dbReference type="AlphaFoldDB" id="A0A7J9KUG2"/>
<dbReference type="OrthoDB" id="1000213at2759"/>
<evidence type="ECO:0000256" key="4">
    <source>
        <dbReference type="SAM" id="MobiDB-lite"/>
    </source>
</evidence>
<evidence type="ECO:0000259" key="5">
    <source>
        <dbReference type="Pfam" id="PF01918"/>
    </source>
</evidence>
<dbReference type="InterPro" id="IPR036882">
    <property type="entry name" value="Alba-like_dom_sf"/>
</dbReference>
<gene>
    <name evidence="6" type="ORF">Goshw_024511</name>
</gene>
<evidence type="ECO:0000256" key="3">
    <source>
        <dbReference type="ARBA" id="ARBA00023242"/>
    </source>
</evidence>
<dbReference type="PANTHER" id="PTHR13516">
    <property type="entry name" value="RIBONUCLEASE P SUBUNIT P25"/>
    <property type="match status" value="1"/>
</dbReference>
<comment type="subcellular location">
    <subcellularLocation>
        <location evidence="1">Nucleus</location>
    </subcellularLocation>
</comment>
<feature type="compositionally biased region" description="Basic residues" evidence="4">
    <location>
        <begin position="209"/>
        <end position="220"/>
    </location>
</feature>
<feature type="domain" description="DNA/RNA-binding protein Alba-like" evidence="5">
    <location>
        <begin position="19"/>
        <end position="78"/>
    </location>
</feature>
<dbReference type="GO" id="GO:0005634">
    <property type="term" value="C:nucleus"/>
    <property type="evidence" value="ECO:0007669"/>
    <property type="project" value="UniProtKB-SubCell"/>
</dbReference>
<dbReference type="GO" id="GO:0003723">
    <property type="term" value="F:RNA binding"/>
    <property type="evidence" value="ECO:0007669"/>
    <property type="project" value="TreeGrafter"/>
</dbReference>
<evidence type="ECO:0000256" key="1">
    <source>
        <dbReference type="ARBA" id="ARBA00004123"/>
    </source>
</evidence>
<evidence type="ECO:0000313" key="7">
    <source>
        <dbReference type="Proteomes" id="UP000593576"/>
    </source>
</evidence>
<organism evidence="6 7">
    <name type="scientific">Gossypium schwendimanii</name>
    <name type="common">Cotton</name>
    <dbReference type="NCBI Taxonomy" id="34291"/>
    <lineage>
        <taxon>Eukaryota</taxon>
        <taxon>Viridiplantae</taxon>
        <taxon>Streptophyta</taxon>
        <taxon>Embryophyta</taxon>
        <taxon>Tracheophyta</taxon>
        <taxon>Spermatophyta</taxon>
        <taxon>Magnoliopsida</taxon>
        <taxon>eudicotyledons</taxon>
        <taxon>Gunneridae</taxon>
        <taxon>Pentapetalae</taxon>
        <taxon>rosids</taxon>
        <taxon>malvids</taxon>
        <taxon>Malvales</taxon>
        <taxon>Malvaceae</taxon>
        <taxon>Malvoideae</taxon>
        <taxon>Gossypium</taxon>
    </lineage>
</organism>
<comment type="similarity">
    <text evidence="2">Belongs to the histone-like Alba family.</text>
</comment>
<feature type="region of interest" description="Disordered" evidence="4">
    <location>
        <begin position="127"/>
        <end position="155"/>
    </location>
</feature>
<dbReference type="InterPro" id="IPR051958">
    <property type="entry name" value="Alba-like_NAB"/>
</dbReference>
<protein>
    <recommendedName>
        <fullName evidence="5">DNA/RNA-binding protein Alba-like domain-containing protein</fullName>
    </recommendedName>
</protein>
<feature type="region of interest" description="Disordered" evidence="4">
    <location>
        <begin position="201"/>
        <end position="246"/>
    </location>
</feature>
<reference evidence="6 7" key="1">
    <citation type="journal article" date="2019" name="Genome Biol. Evol.">
        <title>Insights into the evolution of the New World diploid cottons (Gossypium, subgenus Houzingenia) based on genome sequencing.</title>
        <authorList>
            <person name="Grover C.E."/>
            <person name="Arick M.A. 2nd"/>
            <person name="Thrash A."/>
            <person name="Conover J.L."/>
            <person name="Sanders W.S."/>
            <person name="Peterson D.G."/>
            <person name="Frelichowski J.E."/>
            <person name="Scheffler J.A."/>
            <person name="Scheffler B.E."/>
            <person name="Wendel J.F."/>
        </authorList>
    </citation>
    <scope>NUCLEOTIDE SEQUENCE [LARGE SCALE GENOMIC DNA]</scope>
    <source>
        <strain evidence="6">1</strain>
        <tissue evidence="6">Leaf</tissue>
    </source>
</reference>
<dbReference type="Gene3D" id="3.30.110.20">
    <property type="entry name" value="Alba-like domain"/>
    <property type="match status" value="1"/>
</dbReference>
<accession>A0A7J9KUG2</accession>
<sequence length="355" mass="38739">MDRYQKVEKPKAETPINENELRITAQGRMRNYISYAMTLLQEKGANEIVLKATGRAINKTVMIAELIKRRIAGLHQNTSTGSIDITDTWEPLEEGLLPLETTRHVSIITITLSKKVLDSSSIGYQPPIPTDQVKASAEIEGNEGEDSADTQGKGHVGQGKYGELIFGSKAFSWNEMAIILGHGNINGGMVDHRNGGWDGGRAYGGSGRARGRGRGSRGRGRGYGGGNMQRDSGYYNGNDPSGPLPGQGRGRVSLLSIAADKCHHGVSLLSITADNVIMWLLLVDVGEDEDEDVVADLLVKVSDLMVHSRKLLEHLQKYGFKLKPNQWMAAGLYALFKALIANLIGKRPYLLFSRP</sequence>
<proteinExistence type="inferred from homology"/>
<evidence type="ECO:0000313" key="6">
    <source>
        <dbReference type="EMBL" id="MBA0850044.1"/>
    </source>
</evidence>
<dbReference type="FunFam" id="3.30.110.20:FF:000003">
    <property type="entry name" value="DNA/RNA-binding protein Alba 1"/>
    <property type="match status" value="1"/>
</dbReference>